<gene>
    <name evidence="3" type="ORF">MMF97_03785</name>
</gene>
<organism evidence="3 4">
    <name type="scientific">Pedobacter montanisoli</name>
    <dbReference type="NCBI Taxonomy" id="2923277"/>
    <lineage>
        <taxon>Bacteria</taxon>
        <taxon>Pseudomonadati</taxon>
        <taxon>Bacteroidota</taxon>
        <taxon>Sphingobacteriia</taxon>
        <taxon>Sphingobacteriales</taxon>
        <taxon>Sphingobacteriaceae</taxon>
        <taxon>Pedobacter</taxon>
    </lineage>
</organism>
<keyword evidence="4" id="KW-1185">Reference proteome</keyword>
<dbReference type="PANTHER" id="PTHR43830:SF3">
    <property type="entry name" value="PROTEIN PSP1"/>
    <property type="match status" value="1"/>
</dbReference>
<reference evidence="3" key="1">
    <citation type="submission" date="2022-03" db="EMBL/GenBank/DDBJ databases">
        <authorList>
            <person name="Woo C.Y."/>
        </authorList>
    </citation>
    <scope>NUCLEOTIDE SEQUENCE</scope>
    <source>
        <strain evidence="3">CYS-01</strain>
    </source>
</reference>
<sequence>MGCGSCSSGGGCAPAGCKSNGSCLTGGCQKMEVYDWLSDLDMPSNYIPFQVIEVKFKGARKEFFLNSDNIYLEIGELVVVEGPTGGYDVGHVSLTGELVRTQLKRKKTHADQVSRKIYRKASEADVEKWKQAKDLEWETMHKARTLALDLNLSMKISDVDYQGDKTKATFFYTAEGRVDFRELIKRMAEAFRIRIEMRQIGMRQEAGRLGGIGSCGRELCCSTWLTNFKTVSTAAARYQNLSLNTLKLAGQCGKLKCCLNYELDTYLDALKDIPEKVDSLLTETGVARLQKTDIFKKLMWFSYSNQEDWIPLKVDRVKEIMAMNKKGDKPSDLKDEAVEIKTSAVAEIVHDYENVVGQDSLTRLDDKGRNRNRNKKRSDKNKPVQATQSQQGNRPKQPQARPQNASKPQQLAQSSPEATEQDNNTAKKNNRNNRNRNRNRGRNRSNSQNSSPSNNE</sequence>
<evidence type="ECO:0000259" key="2">
    <source>
        <dbReference type="PROSITE" id="PS51411"/>
    </source>
</evidence>
<dbReference type="Proteomes" id="UP001165460">
    <property type="component" value="Unassembled WGS sequence"/>
</dbReference>
<dbReference type="RefSeq" id="WP_243359327.1">
    <property type="nucleotide sequence ID" value="NZ_JALGBH010000001.1"/>
</dbReference>
<dbReference type="InterPro" id="IPR007557">
    <property type="entry name" value="PSP1_C"/>
</dbReference>
<feature type="compositionally biased region" description="Basic residues" evidence="1">
    <location>
        <begin position="428"/>
        <end position="443"/>
    </location>
</feature>
<proteinExistence type="predicted"/>
<accession>A0ABS9ZTY6</accession>
<dbReference type="PROSITE" id="PS51411">
    <property type="entry name" value="PSP1_C"/>
    <property type="match status" value="1"/>
</dbReference>
<dbReference type="PANTHER" id="PTHR43830">
    <property type="entry name" value="PROTEIN PSP1"/>
    <property type="match status" value="1"/>
</dbReference>
<name>A0ABS9ZTY6_9SPHI</name>
<feature type="domain" description="PSP1 C-terminal" evidence="2">
    <location>
        <begin position="115"/>
        <end position="200"/>
    </location>
</feature>
<comment type="caution">
    <text evidence="3">The sequence shown here is derived from an EMBL/GenBank/DDBJ whole genome shotgun (WGS) entry which is preliminary data.</text>
</comment>
<feature type="compositionally biased region" description="Basic residues" evidence="1">
    <location>
        <begin position="370"/>
        <end position="379"/>
    </location>
</feature>
<dbReference type="NCBIfam" id="NF041131">
    <property type="entry name" value="RicT_YaaT_fam"/>
    <property type="match status" value="1"/>
</dbReference>
<feature type="compositionally biased region" description="Polar residues" evidence="1">
    <location>
        <begin position="384"/>
        <end position="427"/>
    </location>
</feature>
<feature type="region of interest" description="Disordered" evidence="1">
    <location>
        <begin position="360"/>
        <end position="456"/>
    </location>
</feature>
<evidence type="ECO:0000313" key="3">
    <source>
        <dbReference type="EMBL" id="MCJ0741822.1"/>
    </source>
</evidence>
<evidence type="ECO:0000256" key="1">
    <source>
        <dbReference type="SAM" id="MobiDB-lite"/>
    </source>
</evidence>
<feature type="compositionally biased region" description="Low complexity" evidence="1">
    <location>
        <begin position="444"/>
        <end position="456"/>
    </location>
</feature>
<evidence type="ECO:0000313" key="4">
    <source>
        <dbReference type="Proteomes" id="UP001165460"/>
    </source>
</evidence>
<dbReference type="InterPro" id="IPR047767">
    <property type="entry name" value="PSP1-like"/>
</dbReference>
<dbReference type="EMBL" id="JALGBH010000001">
    <property type="protein sequence ID" value="MCJ0741822.1"/>
    <property type="molecule type" value="Genomic_DNA"/>
</dbReference>
<protein>
    <recommendedName>
        <fullName evidence="2">PSP1 C-terminal domain-containing protein</fullName>
    </recommendedName>
</protein>
<dbReference type="Pfam" id="PF04468">
    <property type="entry name" value="PSP1"/>
    <property type="match status" value="1"/>
</dbReference>